<name>D3VDK0_XENNA</name>
<evidence type="ECO:0000313" key="1">
    <source>
        <dbReference type="EMBL" id="CBJ92240.1"/>
    </source>
</evidence>
<organism evidence="1 2">
    <name type="scientific">Xenorhabdus nematophila (strain ATCC 19061 / DSM 3370 / CCUG 14189 / LMG 1036 / NCIMB 9965 / AN6)</name>
    <dbReference type="NCBI Taxonomy" id="406817"/>
    <lineage>
        <taxon>Bacteria</taxon>
        <taxon>Pseudomonadati</taxon>
        <taxon>Pseudomonadota</taxon>
        <taxon>Gammaproteobacteria</taxon>
        <taxon>Enterobacterales</taxon>
        <taxon>Morganellaceae</taxon>
        <taxon>Xenorhabdus</taxon>
    </lineage>
</organism>
<dbReference type="GeneID" id="24904241"/>
<evidence type="ECO:0000313" key="2">
    <source>
        <dbReference type="Proteomes" id="UP000008075"/>
    </source>
</evidence>
<proteinExistence type="predicted"/>
<dbReference type="Proteomes" id="UP000008075">
    <property type="component" value="Chromosome"/>
</dbReference>
<gene>
    <name evidence="1" type="ordered locus">XNC1_4216</name>
</gene>
<protein>
    <submittedName>
        <fullName evidence="1">Uncharacterized protein</fullName>
    </submittedName>
</protein>
<dbReference type="EMBL" id="FN667742">
    <property type="protein sequence ID" value="CBJ92240.1"/>
    <property type="molecule type" value="Genomic_DNA"/>
</dbReference>
<dbReference type="RefSeq" id="WP_013185536.1">
    <property type="nucleotide sequence ID" value="NC_014228.1"/>
</dbReference>
<dbReference type="KEGG" id="xne:XNC1_4216"/>
<sequence length="84" mass="9707">MANSDFEQHKSIVNSEGKNDLNVVIAEFFTYFDLKWPLAFESRDRREIELILLYLHTMTNGILVGGDNSKMTILEKMARLALEN</sequence>
<reference evidence="1 2" key="1">
    <citation type="journal article" date="2011" name="PLoS ONE">
        <title>The entomopathogenic bacterial endosymbionts xenorhabdus and photorhabdus: convergent lifestyles from divergent genomes.</title>
        <authorList>
            <person name="Chaston J.M."/>
            <person name="Suen G."/>
            <person name="Tucker S.L."/>
            <person name="Andersen A.W."/>
            <person name="Bhasin A."/>
            <person name="Bode E."/>
            <person name="Bode H.B."/>
            <person name="Brachmann A.O."/>
            <person name="Cowles C.E."/>
            <person name="Cowles K.N."/>
            <person name="Darby C."/>
            <person name="de Leon L."/>
            <person name="Drace K."/>
            <person name="Du Z."/>
            <person name="Givaudan A."/>
            <person name="Herbert Tran E.E."/>
            <person name="Jewell K.A."/>
            <person name="Knack J.J."/>
            <person name="Krasomil-Osterfeld K.C."/>
            <person name="Kukor R."/>
            <person name="Lanois A."/>
            <person name="Latreille P."/>
            <person name="Leimgruber N.K."/>
            <person name="Lipke C.M."/>
            <person name="Liu R."/>
            <person name="Lu X."/>
            <person name="Martens E.C."/>
            <person name="Marri P.R."/>
            <person name="Medigue C."/>
            <person name="Menard M.L."/>
            <person name="Miller N.M."/>
            <person name="Morales-Soto N."/>
            <person name="Norton S."/>
            <person name="Ogier J.C."/>
            <person name="Orchard S.S."/>
            <person name="Park D."/>
            <person name="Park Y."/>
            <person name="Qurollo B.A."/>
            <person name="Sugar D.R."/>
            <person name="Richards G.R."/>
            <person name="Rouy Z."/>
            <person name="Slominski B."/>
            <person name="Slominski K."/>
            <person name="Snyder H."/>
            <person name="Tjaden B.C."/>
            <person name="van der Hoeven R."/>
            <person name="Welch R.D."/>
            <person name="Wheeler C."/>
            <person name="Xiang B."/>
            <person name="Barbazuk B."/>
            <person name="Gaudriault S."/>
            <person name="Goodner B."/>
            <person name="Slater S.C."/>
            <person name="Forst S."/>
            <person name="Goldman B.S."/>
            <person name="Goodrich-Blair H."/>
        </authorList>
    </citation>
    <scope>NUCLEOTIDE SEQUENCE [LARGE SCALE GENOMIC DNA]</scope>
    <source>
        <strain evidence="2">ATCC 19061 / DSM 3370 / CCUG 14189 / LMG 1036 / NCIMB 9965 / AN6</strain>
    </source>
</reference>
<keyword evidence="2" id="KW-1185">Reference proteome</keyword>
<accession>D3VDK0</accession>
<dbReference type="AlphaFoldDB" id="D3VDK0"/>
<dbReference type="STRING" id="406817.XNC1_4216"/>
<dbReference type="HOGENOM" id="CLU_2526717_0_0_6"/>